<evidence type="ECO:0000313" key="4">
    <source>
        <dbReference type="Proteomes" id="UP000284177"/>
    </source>
</evidence>
<keyword evidence="1" id="KW-1133">Transmembrane helix</keyword>
<evidence type="ECO:0000256" key="1">
    <source>
        <dbReference type="SAM" id="Phobius"/>
    </source>
</evidence>
<keyword evidence="1" id="KW-0472">Membrane</keyword>
<dbReference type="RefSeq" id="WP_120170494.1">
    <property type="nucleotide sequence ID" value="NZ_MCIB01000037.1"/>
</dbReference>
<name>A0A419SWG6_9FIRM</name>
<organism evidence="3 4">
    <name type="scientific">Thermohalobacter berrensis</name>
    <dbReference type="NCBI Taxonomy" id="99594"/>
    <lineage>
        <taxon>Bacteria</taxon>
        <taxon>Bacillati</taxon>
        <taxon>Bacillota</taxon>
        <taxon>Tissierellia</taxon>
        <taxon>Tissierellales</taxon>
        <taxon>Thermohalobacteraceae</taxon>
        <taxon>Thermohalobacter</taxon>
    </lineage>
</organism>
<dbReference type="OrthoDB" id="21362at2"/>
<dbReference type="GO" id="GO:1904047">
    <property type="term" value="F:S-adenosyl-L-methionine binding"/>
    <property type="evidence" value="ECO:0007669"/>
    <property type="project" value="TreeGrafter"/>
</dbReference>
<dbReference type="EMBL" id="MCIB01000037">
    <property type="protein sequence ID" value="RKD29545.1"/>
    <property type="molecule type" value="Genomic_DNA"/>
</dbReference>
<dbReference type="GO" id="GO:0009116">
    <property type="term" value="P:nucleoside metabolic process"/>
    <property type="evidence" value="ECO:0007669"/>
    <property type="project" value="InterPro"/>
</dbReference>
<feature type="transmembrane region" description="Helical" evidence="1">
    <location>
        <begin position="38"/>
        <end position="58"/>
    </location>
</feature>
<accession>A0A419SWG6</accession>
<dbReference type="Gene3D" id="3.40.50.1580">
    <property type="entry name" value="Nucleoside phosphorylase domain"/>
    <property type="match status" value="1"/>
</dbReference>
<evidence type="ECO:0000313" key="3">
    <source>
        <dbReference type="EMBL" id="RKD29545.1"/>
    </source>
</evidence>
<keyword evidence="1" id="KW-0812">Transmembrane</keyword>
<dbReference type="Pfam" id="PF01048">
    <property type="entry name" value="PNP_UDP_1"/>
    <property type="match status" value="1"/>
</dbReference>
<comment type="caution">
    <text evidence="3">The sequence shown here is derived from an EMBL/GenBank/DDBJ whole genome shotgun (WGS) entry which is preliminary data.</text>
</comment>
<dbReference type="InterPro" id="IPR000845">
    <property type="entry name" value="Nucleoside_phosphorylase_d"/>
</dbReference>
<reference evidence="3 4" key="1">
    <citation type="submission" date="2016-08" db="EMBL/GenBank/DDBJ databases">
        <title>Novel Firmicutes and Novel Genomes.</title>
        <authorList>
            <person name="Poppleton D.I."/>
            <person name="Gribaldo S."/>
        </authorList>
    </citation>
    <scope>NUCLEOTIDE SEQUENCE [LARGE SCALE GENOMIC DNA]</scope>
    <source>
        <strain evidence="3 4">CTT3</strain>
    </source>
</reference>
<dbReference type="SUPFAM" id="SSF53167">
    <property type="entry name" value="Purine and uridine phosphorylases"/>
    <property type="match status" value="1"/>
</dbReference>
<dbReference type="InterPro" id="IPR035994">
    <property type="entry name" value="Nucleoside_phosphorylase_sf"/>
</dbReference>
<dbReference type="PANTHER" id="PTHR37822:SF1">
    <property type="entry name" value="PHOSPHORYLASE"/>
    <property type="match status" value="1"/>
</dbReference>
<dbReference type="InterPro" id="IPR049539">
    <property type="entry name" value="SPL"/>
</dbReference>
<dbReference type="GO" id="GO:0042601">
    <property type="term" value="C:endospore-forming forespore"/>
    <property type="evidence" value="ECO:0007669"/>
    <property type="project" value="TreeGrafter"/>
</dbReference>
<proteinExistence type="predicted"/>
<keyword evidence="4" id="KW-1185">Reference proteome</keyword>
<gene>
    <name evidence="3" type="ORF">BET03_05665</name>
</gene>
<dbReference type="PANTHER" id="PTHR37822">
    <property type="entry name" value="SPORE PHOTOPRODUCT LYASE-RELATED"/>
    <property type="match status" value="1"/>
</dbReference>
<dbReference type="GO" id="GO:0003913">
    <property type="term" value="F:DNA photolyase activity"/>
    <property type="evidence" value="ECO:0007669"/>
    <property type="project" value="TreeGrafter"/>
</dbReference>
<sequence length="277" mass="31987">MIYITTAMYCEAKPFIKYLNLKRDNSIKKFQVFKNEQFVLIISGTGVISSSIATTYLLTEFNSKPSDTFINIGICGGKNKGLDKGEVVLCNKIIHHDTKRTYYSDIIFKHPFREGSLETFSNVVNKDMFSTIKGDIVDMEGAGTFKAASIFLPPHRIYCIKIVSDFLDSESLTKEEISKLLENKVPLISKWIKEIEDAYSLSYKIFTDEEEKVLEIVTKNLKLTITMEYKLRELAKYYKIHSKDLIEVIKPFLNITSKTKKEGKDYFERLKKRLSPF</sequence>
<dbReference type="Proteomes" id="UP000284177">
    <property type="component" value="Unassembled WGS sequence"/>
</dbReference>
<feature type="domain" description="Nucleoside phosphorylase" evidence="2">
    <location>
        <begin position="11"/>
        <end position="103"/>
    </location>
</feature>
<dbReference type="AlphaFoldDB" id="A0A419SWG6"/>
<protein>
    <recommendedName>
        <fullName evidence="2">Nucleoside phosphorylase domain-containing protein</fullName>
    </recommendedName>
</protein>
<evidence type="ECO:0000259" key="2">
    <source>
        <dbReference type="Pfam" id="PF01048"/>
    </source>
</evidence>
<dbReference type="GO" id="GO:0051539">
    <property type="term" value="F:4 iron, 4 sulfur cluster binding"/>
    <property type="evidence" value="ECO:0007669"/>
    <property type="project" value="TreeGrafter"/>
</dbReference>